<feature type="transmembrane region" description="Helical" evidence="1">
    <location>
        <begin position="6"/>
        <end position="27"/>
    </location>
</feature>
<sequence>MFSGLTRAMVIINIFMLGAPIAMMLAMDGSDWLDRLQMMSPVF</sequence>
<keyword evidence="1" id="KW-0472">Membrane</keyword>
<dbReference type="EMBL" id="FNEB01000008">
    <property type="protein sequence ID" value="SDJ08296.1"/>
    <property type="molecule type" value="Genomic_DNA"/>
</dbReference>
<evidence type="ECO:0000313" key="3">
    <source>
        <dbReference type="Proteomes" id="UP000199340"/>
    </source>
</evidence>
<keyword evidence="3" id="KW-1185">Reference proteome</keyword>
<protein>
    <submittedName>
        <fullName evidence="2">Uncharacterized protein</fullName>
    </submittedName>
</protein>
<keyword evidence="1" id="KW-1133">Transmembrane helix</keyword>
<dbReference type="RefSeq" id="WP_281241654.1">
    <property type="nucleotide sequence ID" value="NZ_FNEB01000008.1"/>
</dbReference>
<reference evidence="2 3" key="1">
    <citation type="submission" date="2016-10" db="EMBL/GenBank/DDBJ databases">
        <authorList>
            <person name="de Groot N.N."/>
        </authorList>
    </citation>
    <scope>NUCLEOTIDE SEQUENCE [LARGE SCALE GENOMIC DNA]</scope>
    <source>
        <strain evidence="2 3">DSM 28010</strain>
    </source>
</reference>
<evidence type="ECO:0000313" key="2">
    <source>
        <dbReference type="EMBL" id="SDJ08296.1"/>
    </source>
</evidence>
<gene>
    <name evidence="2" type="ORF">SAMN05421850_10898</name>
</gene>
<evidence type="ECO:0000256" key="1">
    <source>
        <dbReference type="SAM" id="Phobius"/>
    </source>
</evidence>
<keyword evidence="1" id="KW-0812">Transmembrane</keyword>
<proteinExistence type="predicted"/>
<dbReference type="AlphaFoldDB" id="A0A1G8QUB7"/>
<name>A0A1G8QUB7_9RHOB</name>
<dbReference type="STRING" id="490829.SAMN05421850_10898"/>
<organism evidence="2 3">
    <name type="scientific">Lutimaribacter saemankumensis</name>
    <dbReference type="NCBI Taxonomy" id="490829"/>
    <lineage>
        <taxon>Bacteria</taxon>
        <taxon>Pseudomonadati</taxon>
        <taxon>Pseudomonadota</taxon>
        <taxon>Alphaproteobacteria</taxon>
        <taxon>Rhodobacterales</taxon>
        <taxon>Roseobacteraceae</taxon>
        <taxon>Lutimaribacter</taxon>
    </lineage>
</organism>
<dbReference type="Proteomes" id="UP000199340">
    <property type="component" value="Unassembled WGS sequence"/>
</dbReference>
<accession>A0A1G8QUB7</accession>